<dbReference type="InterPro" id="IPR043129">
    <property type="entry name" value="ATPase_NBD"/>
</dbReference>
<proteinExistence type="inferred from homology"/>
<dbReference type="Pfam" id="PF00480">
    <property type="entry name" value="ROK"/>
    <property type="match status" value="1"/>
</dbReference>
<gene>
    <name evidence="2" type="ORF">KC571_01315</name>
</gene>
<comment type="similarity">
    <text evidence="1">Belongs to the ROK (NagC/XylR) family.</text>
</comment>
<reference evidence="2" key="2">
    <citation type="journal article" date="2021" name="Microbiome">
        <title>Successional dynamics and alternative stable states in a saline activated sludge microbial community over 9 years.</title>
        <authorList>
            <person name="Wang Y."/>
            <person name="Ye J."/>
            <person name="Ju F."/>
            <person name="Liu L."/>
            <person name="Boyd J.A."/>
            <person name="Deng Y."/>
            <person name="Parks D.H."/>
            <person name="Jiang X."/>
            <person name="Yin X."/>
            <person name="Woodcroft B.J."/>
            <person name="Tyson G.W."/>
            <person name="Hugenholtz P."/>
            <person name="Polz M.F."/>
            <person name="Zhang T."/>
        </authorList>
    </citation>
    <scope>NUCLEOTIDE SEQUENCE</scope>
    <source>
        <strain evidence="2">HKST-UBA01</strain>
    </source>
</reference>
<name>A0A955LGJ2_UNCKA</name>
<evidence type="ECO:0000313" key="2">
    <source>
        <dbReference type="EMBL" id="MCA9390015.1"/>
    </source>
</evidence>
<dbReference type="Proteomes" id="UP000701698">
    <property type="component" value="Unassembled WGS sequence"/>
</dbReference>
<evidence type="ECO:0000256" key="1">
    <source>
        <dbReference type="ARBA" id="ARBA00006479"/>
    </source>
</evidence>
<comment type="caution">
    <text evidence="2">The sequence shown here is derived from an EMBL/GenBank/DDBJ whole genome shotgun (WGS) entry which is preliminary data.</text>
</comment>
<dbReference type="EMBL" id="JAGQKX010000021">
    <property type="protein sequence ID" value="MCA9390015.1"/>
    <property type="molecule type" value="Genomic_DNA"/>
</dbReference>
<evidence type="ECO:0000313" key="3">
    <source>
        <dbReference type="Proteomes" id="UP000701698"/>
    </source>
</evidence>
<dbReference type="AlphaFoldDB" id="A0A955LGJ2"/>
<sequence length="276" mass="30101">MFFLFDIGGTKMRLAISHQEDIINERILPTPQNFDEAIATISTYINEMKAGAVITAAAGGLPGPITRDRTGISNAPNLTAWNNRPFVPELKKVLEVPIYLHNDAALAGLGEAVYGAGQGYEIVAYMTISTGIGGVRIVNKKIDHNSYGFEPGHQYIDFDKSTFADAQFGTLEKYASGNSIKHRYNAEPEDLEDEKMWKSMETVIAYGLNNTIVHWSPDVVVLGGGLINSDTLSVENISQKLEEVLYIFSDAPVIRKSVLGDKCGLMGALALIKSKS</sequence>
<dbReference type="Gene3D" id="3.30.420.40">
    <property type="match status" value="2"/>
</dbReference>
<dbReference type="CDD" id="cd23763">
    <property type="entry name" value="ASKHA_ATPase_ROK"/>
    <property type="match status" value="1"/>
</dbReference>
<dbReference type="PANTHER" id="PTHR18964:SF149">
    <property type="entry name" value="BIFUNCTIONAL UDP-N-ACETYLGLUCOSAMINE 2-EPIMERASE_N-ACETYLMANNOSAMINE KINASE"/>
    <property type="match status" value="1"/>
</dbReference>
<accession>A0A955LGJ2</accession>
<dbReference type="InterPro" id="IPR000600">
    <property type="entry name" value="ROK"/>
</dbReference>
<dbReference type="SUPFAM" id="SSF53067">
    <property type="entry name" value="Actin-like ATPase domain"/>
    <property type="match status" value="1"/>
</dbReference>
<organism evidence="2 3">
    <name type="scientific">candidate division WWE3 bacterium</name>
    <dbReference type="NCBI Taxonomy" id="2053526"/>
    <lineage>
        <taxon>Bacteria</taxon>
        <taxon>Katanobacteria</taxon>
    </lineage>
</organism>
<protein>
    <submittedName>
        <fullName evidence="2">ROK family protein</fullName>
    </submittedName>
</protein>
<reference evidence="2" key="1">
    <citation type="submission" date="2020-04" db="EMBL/GenBank/DDBJ databases">
        <authorList>
            <person name="Zhang T."/>
        </authorList>
    </citation>
    <scope>NUCLEOTIDE SEQUENCE</scope>
    <source>
        <strain evidence="2">HKST-UBA01</strain>
    </source>
</reference>
<dbReference type="PANTHER" id="PTHR18964">
    <property type="entry name" value="ROK (REPRESSOR, ORF, KINASE) FAMILY"/>
    <property type="match status" value="1"/>
</dbReference>